<reference evidence="2" key="1">
    <citation type="journal article" date="2012" name="Mol. Plant Microbe Interact.">
        <title>A highly conserved effector in Fusarium oxysporum is required for full virulence on Arabidopsis.</title>
        <authorList>
            <person name="Thatcher L.F."/>
            <person name="Gardiner D.M."/>
            <person name="Kazan K."/>
            <person name="Manners J."/>
        </authorList>
    </citation>
    <scope>NUCLEOTIDE SEQUENCE [LARGE SCALE GENOMIC DNA]</scope>
    <source>
        <strain evidence="2">Fo5176</strain>
    </source>
</reference>
<evidence type="ECO:0000313" key="1">
    <source>
        <dbReference type="EnsemblFungi" id="FOXG_12460P0"/>
    </source>
</evidence>
<evidence type="ECO:0000313" key="2">
    <source>
        <dbReference type="Proteomes" id="UP000002489"/>
    </source>
</evidence>
<sequence length="102" mass="11748">MASITNVTIRQEDEKSGLRCLVRLGRKIFRQKYNQTKRPNGRNLGRCGSNESYSRRPVCRWSMEKRYNPWAPLDVSERKKCATSTSKKGARLCGAFLVMGVY</sequence>
<accession>A0A0D2Y844</accession>
<dbReference type="EnsemblFungi" id="FOXG_14077T0">
    <property type="protein sequence ID" value="FOXG_14077P0"/>
    <property type="gene ID" value="FOXG_14077"/>
</dbReference>
<name>A0A0D2Y844_FUSOF</name>
<organism evidence="1 2">
    <name type="scientific">Fusarium oxysporum (strain Fo5176)</name>
    <name type="common">Fusarium vascular wilt</name>
    <dbReference type="NCBI Taxonomy" id="660025"/>
    <lineage>
        <taxon>Eukaryota</taxon>
        <taxon>Fungi</taxon>
        <taxon>Dikarya</taxon>
        <taxon>Ascomycota</taxon>
        <taxon>Pezizomycotina</taxon>
        <taxon>Sordariomycetes</taxon>
        <taxon>Hypocreomycetidae</taxon>
        <taxon>Hypocreales</taxon>
        <taxon>Nectriaceae</taxon>
        <taxon>Fusarium</taxon>
        <taxon>Fusarium oxysporum species complex</taxon>
    </lineage>
</organism>
<dbReference type="AlphaFoldDB" id="A0A0D2Y844"/>
<proteinExistence type="predicted"/>
<reference evidence="1" key="2">
    <citation type="submission" date="2025-05" db="UniProtKB">
        <authorList>
            <consortium name="EnsemblFungi"/>
        </authorList>
    </citation>
    <scope>IDENTIFICATION</scope>
    <source>
        <strain evidence="1">4287 / CBS 123668 / FGSC 9935 / NRRL 34936</strain>
    </source>
</reference>
<protein>
    <submittedName>
        <fullName evidence="1">Uncharacterized protein</fullName>
    </submittedName>
</protein>
<dbReference type="EnsemblFungi" id="FOXG_12460T0">
    <property type="protein sequence ID" value="FOXG_12460P0"/>
    <property type="gene ID" value="FOXG_12460"/>
</dbReference>
<dbReference type="Proteomes" id="UP000002489">
    <property type="component" value="Unassembled WGS sequence"/>
</dbReference>